<comment type="caution">
    <text evidence="1">The sequence shown here is derived from an EMBL/GenBank/DDBJ whole genome shotgun (WGS) entry which is preliminary data.</text>
</comment>
<dbReference type="EMBL" id="VTUZ01000002">
    <property type="protein sequence ID" value="KAA1015213.1"/>
    <property type="molecule type" value="Genomic_DNA"/>
</dbReference>
<evidence type="ECO:0000313" key="2">
    <source>
        <dbReference type="Proteomes" id="UP000325273"/>
    </source>
</evidence>
<proteinExistence type="predicted"/>
<keyword evidence="2" id="KW-1185">Reference proteome</keyword>
<dbReference type="AlphaFoldDB" id="A0A5B0HK85"/>
<reference evidence="1 2" key="1">
    <citation type="submission" date="2019-08" db="EMBL/GenBank/DDBJ databases">
        <title>Paraburkholderia sp. DCY113.</title>
        <authorList>
            <person name="Kang J."/>
        </authorList>
    </citation>
    <scope>NUCLEOTIDE SEQUENCE [LARGE SCALE GENOMIC DNA]</scope>
    <source>
        <strain evidence="1 2">DCY113</strain>
    </source>
</reference>
<dbReference type="Proteomes" id="UP000325273">
    <property type="component" value="Unassembled WGS sequence"/>
</dbReference>
<protein>
    <submittedName>
        <fullName evidence="1">Uncharacterized protein</fullName>
    </submittedName>
</protein>
<accession>A0A5B0HK85</accession>
<dbReference type="RefSeq" id="WP_149668736.1">
    <property type="nucleotide sequence ID" value="NZ_VTUZ01000002.1"/>
</dbReference>
<name>A0A5B0HK85_9BURK</name>
<sequence length="60" mass="6190">MTSEPSSPLANGFDAGAMELLAKGLPEDYPADTVEWLILDELAACPKADLSGTLCNHAAG</sequence>
<evidence type="ECO:0000313" key="1">
    <source>
        <dbReference type="EMBL" id="KAA1015213.1"/>
    </source>
</evidence>
<organism evidence="1 2">
    <name type="scientific">Paraburkholderia panacisoli</name>
    <dbReference type="NCBI Taxonomy" id="2603818"/>
    <lineage>
        <taxon>Bacteria</taxon>
        <taxon>Pseudomonadati</taxon>
        <taxon>Pseudomonadota</taxon>
        <taxon>Betaproteobacteria</taxon>
        <taxon>Burkholderiales</taxon>
        <taxon>Burkholderiaceae</taxon>
        <taxon>Paraburkholderia</taxon>
    </lineage>
</organism>
<gene>
    <name evidence="1" type="ORF">FVF58_04675</name>
</gene>